<evidence type="ECO:0000313" key="3">
    <source>
        <dbReference type="Proteomes" id="UP001241472"/>
    </source>
</evidence>
<name>A0ABT9PRX3_9HYPH</name>
<sequence length="51" mass="5712">MPDKITMISIVWTAMIAVMMTATVTLYNDKSDTASTNYTEMTGTYQGVSYY</sequence>
<dbReference type="Proteomes" id="UP001241472">
    <property type="component" value="Unassembled WGS sequence"/>
</dbReference>
<organism evidence="2 3">
    <name type="scientific">Neorhizobium huautlense</name>
    <dbReference type="NCBI Taxonomy" id="67774"/>
    <lineage>
        <taxon>Bacteria</taxon>
        <taxon>Pseudomonadati</taxon>
        <taxon>Pseudomonadota</taxon>
        <taxon>Alphaproteobacteria</taxon>
        <taxon>Hyphomicrobiales</taxon>
        <taxon>Rhizobiaceae</taxon>
        <taxon>Rhizobium/Agrobacterium group</taxon>
        <taxon>Neorhizobium</taxon>
    </lineage>
</organism>
<keyword evidence="1" id="KW-1133">Transmembrane helix</keyword>
<accession>A0ABT9PRX3</accession>
<dbReference type="EMBL" id="JAUSRF010000004">
    <property type="protein sequence ID" value="MDP9836614.1"/>
    <property type="molecule type" value="Genomic_DNA"/>
</dbReference>
<comment type="caution">
    <text evidence="2">The sequence shown here is derived from an EMBL/GenBank/DDBJ whole genome shotgun (WGS) entry which is preliminary data.</text>
</comment>
<keyword evidence="1" id="KW-0472">Membrane</keyword>
<evidence type="ECO:0000256" key="1">
    <source>
        <dbReference type="SAM" id="Phobius"/>
    </source>
</evidence>
<reference evidence="2 3" key="1">
    <citation type="submission" date="2023-07" db="EMBL/GenBank/DDBJ databases">
        <title>Sorghum-associated microbial communities from plants grown in Nebraska, USA.</title>
        <authorList>
            <person name="Schachtman D."/>
        </authorList>
    </citation>
    <scope>NUCLEOTIDE SEQUENCE [LARGE SCALE GENOMIC DNA]</scope>
    <source>
        <strain evidence="2 3">DS1307</strain>
    </source>
</reference>
<proteinExistence type="predicted"/>
<evidence type="ECO:0000313" key="2">
    <source>
        <dbReference type="EMBL" id="MDP9836614.1"/>
    </source>
</evidence>
<gene>
    <name evidence="2" type="ORF">J2T09_001359</name>
</gene>
<protein>
    <submittedName>
        <fullName evidence="2">Uncharacterized protein</fullName>
    </submittedName>
</protein>
<keyword evidence="1" id="KW-0812">Transmembrane</keyword>
<dbReference type="RefSeq" id="WP_306832516.1">
    <property type="nucleotide sequence ID" value="NZ_JAUSRF010000004.1"/>
</dbReference>
<feature type="transmembrane region" description="Helical" evidence="1">
    <location>
        <begin position="6"/>
        <end position="27"/>
    </location>
</feature>
<keyword evidence="3" id="KW-1185">Reference proteome</keyword>